<dbReference type="InterPro" id="IPR011611">
    <property type="entry name" value="PfkB_dom"/>
</dbReference>
<dbReference type="SUPFAM" id="SSF53613">
    <property type="entry name" value="Ribokinase-like"/>
    <property type="match status" value="1"/>
</dbReference>
<feature type="region of interest" description="Disordered" evidence="10">
    <location>
        <begin position="282"/>
        <end position="315"/>
    </location>
</feature>
<keyword evidence="8 9" id="KW-0119">Carbohydrate metabolism</keyword>
<keyword evidence="1 9" id="KW-0808">Transferase</keyword>
<keyword evidence="3 9" id="KW-0547">Nucleotide-binding</keyword>
<keyword evidence="7 9" id="KW-0630">Potassium</keyword>
<feature type="compositionally biased region" description="Polar residues" evidence="10">
    <location>
        <begin position="283"/>
        <end position="295"/>
    </location>
</feature>
<dbReference type="GO" id="GO:0005829">
    <property type="term" value="C:cytosol"/>
    <property type="evidence" value="ECO:0007669"/>
    <property type="project" value="TreeGrafter"/>
</dbReference>
<feature type="binding site" evidence="9">
    <location>
        <position position="141"/>
    </location>
    <ligand>
        <name>substrate</name>
    </ligand>
</feature>
<sequence length="315" mass="31510">MTAAGTVVVVGSVNLDLAVRVPRIAGPGETLLASSMSRSGGGKGANQAVAAARAGADTSFLGCVGDDDDGVRLRVALTTSGVRTDLLATVGAPTGTALISVDDRGENAIVVVPGANAVVRAPNPDQRARIAAADVLLAQLEIPQAAVIAAARARTPGTAFILNAAPSAPLPDELWSLIDILVVNQHEALDLCGTVAGHLERATTSLLERVPVVILTLGSAGAVLARRGAAPVTVPAPTVTAVDTTAAGDTFCGVVAAALACGQDLLEAVRLGSAAASLAVQRTGAQDSVPTQAETRAQRDVTYPPPGRAPQEARA</sequence>
<comment type="caution">
    <text evidence="12">The sequence shown here is derived from an EMBL/GenBank/DDBJ whole genome shotgun (WGS) entry which is preliminary data.</text>
</comment>
<dbReference type="UniPathway" id="UPA00916">
    <property type="reaction ID" value="UER00889"/>
</dbReference>
<dbReference type="GO" id="GO:0019303">
    <property type="term" value="P:D-ribose catabolic process"/>
    <property type="evidence" value="ECO:0007669"/>
    <property type="project" value="UniProtKB-UniRule"/>
</dbReference>
<keyword evidence="5 9" id="KW-0067">ATP-binding</keyword>
<comment type="subunit">
    <text evidence="9">Homodimer.</text>
</comment>
<dbReference type="Pfam" id="PF00294">
    <property type="entry name" value="PfkB"/>
    <property type="match status" value="1"/>
</dbReference>
<evidence type="ECO:0000256" key="9">
    <source>
        <dbReference type="HAMAP-Rule" id="MF_01987"/>
    </source>
</evidence>
<feature type="binding site" evidence="9">
    <location>
        <position position="243"/>
    </location>
    <ligand>
        <name>K(+)</name>
        <dbReference type="ChEBI" id="CHEBI:29103"/>
    </ligand>
</feature>
<dbReference type="AlphaFoldDB" id="A0A4Q5N1W3"/>
<evidence type="ECO:0000256" key="4">
    <source>
        <dbReference type="ARBA" id="ARBA00022777"/>
    </source>
</evidence>
<feature type="active site" description="Proton acceptor" evidence="9">
    <location>
        <position position="249"/>
    </location>
</feature>
<evidence type="ECO:0000313" key="12">
    <source>
        <dbReference type="EMBL" id="RYV52128.1"/>
    </source>
</evidence>
<dbReference type="PANTHER" id="PTHR10584">
    <property type="entry name" value="SUGAR KINASE"/>
    <property type="match status" value="1"/>
</dbReference>
<evidence type="ECO:0000256" key="10">
    <source>
        <dbReference type="SAM" id="MobiDB-lite"/>
    </source>
</evidence>
<dbReference type="HAMAP" id="MF_01987">
    <property type="entry name" value="Ribokinase"/>
    <property type="match status" value="1"/>
</dbReference>
<dbReference type="CDD" id="cd01174">
    <property type="entry name" value="ribokinase"/>
    <property type="match status" value="1"/>
</dbReference>
<dbReference type="InterPro" id="IPR029056">
    <property type="entry name" value="Ribokinase-like"/>
</dbReference>
<protein>
    <recommendedName>
        <fullName evidence="9">Ribokinase</fullName>
        <shortName evidence="9">RK</shortName>
        <ecNumber evidence="9">2.7.1.15</ecNumber>
    </recommendedName>
</protein>
<gene>
    <name evidence="9" type="primary">rbsK</name>
    <name evidence="12" type="ORF">EUA98_05040</name>
</gene>
<feature type="binding site" evidence="9">
    <location>
        <position position="249"/>
    </location>
    <ligand>
        <name>substrate</name>
    </ligand>
</feature>
<comment type="activity regulation">
    <text evidence="9">Activated by a monovalent cation that binds near, but not in, the active site. The most likely occupant of the site in vivo is potassium. Ion binding induces a conformational change that may alter substrate affinity.</text>
</comment>
<feature type="domain" description="Carbohydrate kinase PfkB" evidence="11">
    <location>
        <begin position="7"/>
        <end position="291"/>
    </location>
</feature>
<keyword evidence="4 9" id="KW-0418">Kinase</keyword>
<dbReference type="PRINTS" id="PR00990">
    <property type="entry name" value="RIBOKINASE"/>
</dbReference>
<feature type="binding site" evidence="9">
    <location>
        <begin position="42"/>
        <end position="46"/>
    </location>
    <ligand>
        <name>substrate</name>
    </ligand>
</feature>
<dbReference type="OrthoDB" id="9775849at2"/>
<feature type="binding site" evidence="9">
    <location>
        <position position="282"/>
    </location>
    <ligand>
        <name>K(+)</name>
        <dbReference type="ChEBI" id="CHEBI:29103"/>
    </ligand>
</feature>
<dbReference type="PANTHER" id="PTHR10584:SF166">
    <property type="entry name" value="RIBOKINASE"/>
    <property type="match status" value="1"/>
</dbReference>
<feature type="binding site" evidence="9">
    <location>
        <position position="245"/>
    </location>
    <ligand>
        <name>K(+)</name>
        <dbReference type="ChEBI" id="CHEBI:29103"/>
    </ligand>
</feature>
<comment type="caution">
    <text evidence="9">Lacks conserved residue(s) required for the propagation of feature annotation.</text>
</comment>
<comment type="cofactor">
    <cofactor evidence="9">
        <name>Mg(2+)</name>
        <dbReference type="ChEBI" id="CHEBI:18420"/>
    </cofactor>
    <text evidence="9">Requires a divalent cation, most likely magnesium in vivo, as an electrophilic catalyst to aid phosphoryl group transfer. It is the chelate of the metal and the nucleotide that is the actual substrate.</text>
</comment>
<feature type="binding site" evidence="9">
    <location>
        <position position="284"/>
    </location>
    <ligand>
        <name>K(+)</name>
        <dbReference type="ChEBI" id="CHEBI:29103"/>
    </ligand>
</feature>
<keyword evidence="13" id="KW-1185">Reference proteome</keyword>
<organism evidence="12 13">
    <name type="scientific">Pengzhenrongella frigida</name>
    <dbReference type="NCBI Taxonomy" id="1259133"/>
    <lineage>
        <taxon>Bacteria</taxon>
        <taxon>Bacillati</taxon>
        <taxon>Actinomycetota</taxon>
        <taxon>Actinomycetes</taxon>
        <taxon>Micrococcales</taxon>
        <taxon>Pengzhenrongella</taxon>
    </lineage>
</organism>
<comment type="pathway">
    <text evidence="9">Carbohydrate metabolism; D-ribose degradation; D-ribose 5-phosphate from beta-D-ribopyranose: step 2/2.</text>
</comment>
<keyword evidence="6 9" id="KW-0460">Magnesium</keyword>
<name>A0A4Q5N1W3_9MICO</name>
<proteinExistence type="inferred from homology"/>
<dbReference type="GO" id="GO:0005524">
    <property type="term" value="F:ATP binding"/>
    <property type="evidence" value="ECO:0007669"/>
    <property type="project" value="UniProtKB-UniRule"/>
</dbReference>
<evidence type="ECO:0000256" key="3">
    <source>
        <dbReference type="ARBA" id="ARBA00022741"/>
    </source>
</evidence>
<evidence type="ECO:0000256" key="7">
    <source>
        <dbReference type="ARBA" id="ARBA00022958"/>
    </source>
</evidence>
<feature type="binding site" evidence="9">
    <location>
        <position position="288"/>
    </location>
    <ligand>
        <name>K(+)</name>
        <dbReference type="ChEBI" id="CHEBI:29103"/>
    </ligand>
</feature>
<feature type="binding site" evidence="9">
    <location>
        <position position="184"/>
    </location>
    <ligand>
        <name>ATP</name>
        <dbReference type="ChEBI" id="CHEBI:30616"/>
    </ligand>
</feature>
<feature type="binding site" evidence="9">
    <location>
        <begin position="14"/>
        <end position="16"/>
    </location>
    <ligand>
        <name>substrate</name>
    </ligand>
</feature>
<keyword evidence="2 9" id="KW-0479">Metal-binding</keyword>
<evidence type="ECO:0000256" key="2">
    <source>
        <dbReference type="ARBA" id="ARBA00022723"/>
    </source>
</evidence>
<dbReference type="Gene3D" id="3.40.1190.20">
    <property type="match status" value="1"/>
</dbReference>
<dbReference type="RefSeq" id="WP_130101576.1">
    <property type="nucleotide sequence ID" value="NZ_SDWW01000008.1"/>
</dbReference>
<feature type="binding site" evidence="9">
    <location>
        <position position="279"/>
    </location>
    <ligand>
        <name>K(+)</name>
        <dbReference type="ChEBI" id="CHEBI:29103"/>
    </ligand>
</feature>
<evidence type="ECO:0000256" key="6">
    <source>
        <dbReference type="ARBA" id="ARBA00022842"/>
    </source>
</evidence>
<comment type="similarity">
    <text evidence="9">Belongs to the carbohydrate kinase PfkB family. Ribokinase subfamily.</text>
</comment>
<reference evidence="12 13" key="1">
    <citation type="submission" date="2019-01" db="EMBL/GenBank/DDBJ databases">
        <title>Novel species of Cellulomonas.</title>
        <authorList>
            <person name="Liu Q."/>
            <person name="Xin Y.-H."/>
        </authorList>
    </citation>
    <scope>NUCLEOTIDE SEQUENCE [LARGE SCALE GENOMIC DNA]</scope>
    <source>
        <strain evidence="12 13">HLT2-17</strain>
    </source>
</reference>
<dbReference type="GO" id="GO:0046872">
    <property type="term" value="F:metal ion binding"/>
    <property type="evidence" value="ECO:0007669"/>
    <property type="project" value="UniProtKB-KW"/>
</dbReference>
<comment type="catalytic activity">
    <reaction evidence="9">
        <text>D-ribose + ATP = D-ribose 5-phosphate + ADP + H(+)</text>
        <dbReference type="Rhea" id="RHEA:13697"/>
        <dbReference type="ChEBI" id="CHEBI:15378"/>
        <dbReference type="ChEBI" id="CHEBI:30616"/>
        <dbReference type="ChEBI" id="CHEBI:47013"/>
        <dbReference type="ChEBI" id="CHEBI:78346"/>
        <dbReference type="ChEBI" id="CHEBI:456216"/>
        <dbReference type="EC" id="2.7.1.15"/>
    </reaction>
</comment>
<comment type="function">
    <text evidence="9">Catalyzes the phosphorylation of ribose at O-5 in a reaction requiring ATP and magnesium. The resulting D-ribose-5-phosphate can then be used either for sythesis of nucleotides, histidine, and tryptophan, or as a component of the pentose phosphate pathway.</text>
</comment>
<comment type="subcellular location">
    <subcellularLocation>
        <location evidence="9">Cytoplasm</location>
    </subcellularLocation>
</comment>
<keyword evidence="9" id="KW-0963">Cytoplasm</keyword>
<feature type="binding site" evidence="9">
    <location>
        <begin position="248"/>
        <end position="249"/>
    </location>
    <ligand>
        <name>ATP</name>
        <dbReference type="ChEBI" id="CHEBI:30616"/>
    </ligand>
</feature>
<evidence type="ECO:0000256" key="1">
    <source>
        <dbReference type="ARBA" id="ARBA00022679"/>
    </source>
</evidence>
<dbReference type="GO" id="GO:0004747">
    <property type="term" value="F:ribokinase activity"/>
    <property type="evidence" value="ECO:0007669"/>
    <property type="project" value="UniProtKB-UniRule"/>
</dbReference>
<dbReference type="EC" id="2.7.1.15" evidence="9"/>
<dbReference type="InterPro" id="IPR011877">
    <property type="entry name" value="Ribokinase"/>
</dbReference>
<feature type="binding site" evidence="9">
    <location>
        <begin position="216"/>
        <end position="221"/>
    </location>
    <ligand>
        <name>ATP</name>
        <dbReference type="ChEBI" id="CHEBI:30616"/>
    </ligand>
</feature>
<evidence type="ECO:0000256" key="8">
    <source>
        <dbReference type="ARBA" id="ARBA00023277"/>
    </source>
</evidence>
<evidence type="ECO:0000259" key="11">
    <source>
        <dbReference type="Pfam" id="PF00294"/>
    </source>
</evidence>
<evidence type="ECO:0000313" key="13">
    <source>
        <dbReference type="Proteomes" id="UP000293764"/>
    </source>
</evidence>
<dbReference type="EMBL" id="SDWW01000008">
    <property type="protein sequence ID" value="RYV52128.1"/>
    <property type="molecule type" value="Genomic_DNA"/>
</dbReference>
<accession>A0A4Q5N1W3</accession>
<dbReference type="InterPro" id="IPR002139">
    <property type="entry name" value="Ribo/fructo_kinase"/>
</dbReference>
<dbReference type="Proteomes" id="UP000293764">
    <property type="component" value="Unassembled WGS sequence"/>
</dbReference>
<evidence type="ECO:0000256" key="5">
    <source>
        <dbReference type="ARBA" id="ARBA00022840"/>
    </source>
</evidence>